<dbReference type="Pfam" id="PF18922">
    <property type="entry name" value="DUF5672"/>
    <property type="match status" value="1"/>
</dbReference>
<accession>A0AAD9SAX8</accession>
<dbReference type="SUPFAM" id="SSF53474">
    <property type="entry name" value="alpha/beta-Hydrolases"/>
    <property type="match status" value="1"/>
</dbReference>
<comment type="caution">
    <text evidence="3">The sequence shown here is derived from an EMBL/GenBank/DDBJ whole genome shotgun (WGS) entry which is preliminary data.</text>
</comment>
<dbReference type="AlphaFoldDB" id="A0AAD9SAX8"/>
<name>A0AAD9SAX8_PHOAM</name>
<feature type="domain" description="Carboxylesterase type B" evidence="1">
    <location>
        <begin position="36"/>
        <end position="506"/>
    </location>
</feature>
<dbReference type="Gene3D" id="3.40.50.1820">
    <property type="entry name" value="alpha/beta hydrolase"/>
    <property type="match status" value="1"/>
</dbReference>
<evidence type="ECO:0000259" key="1">
    <source>
        <dbReference type="Pfam" id="PF00135"/>
    </source>
</evidence>
<evidence type="ECO:0000313" key="3">
    <source>
        <dbReference type="EMBL" id="KAK2602832.1"/>
    </source>
</evidence>
<reference evidence="3" key="1">
    <citation type="submission" date="2023-06" db="EMBL/GenBank/DDBJ databases">
        <authorList>
            <person name="Noh H."/>
        </authorList>
    </citation>
    <scope>NUCLEOTIDE SEQUENCE</scope>
    <source>
        <strain evidence="3">DUCC20226</strain>
    </source>
</reference>
<organism evidence="3 4">
    <name type="scientific">Phomopsis amygdali</name>
    <name type="common">Fusicoccum amygdali</name>
    <dbReference type="NCBI Taxonomy" id="1214568"/>
    <lineage>
        <taxon>Eukaryota</taxon>
        <taxon>Fungi</taxon>
        <taxon>Dikarya</taxon>
        <taxon>Ascomycota</taxon>
        <taxon>Pezizomycotina</taxon>
        <taxon>Sordariomycetes</taxon>
        <taxon>Sordariomycetidae</taxon>
        <taxon>Diaporthales</taxon>
        <taxon>Diaporthaceae</taxon>
        <taxon>Diaporthe</taxon>
    </lineage>
</organism>
<dbReference type="InterPro" id="IPR029058">
    <property type="entry name" value="AB_hydrolase_fold"/>
</dbReference>
<proteinExistence type="predicted"/>
<dbReference type="InterPro" id="IPR043729">
    <property type="entry name" value="DUF5672"/>
</dbReference>
<gene>
    <name evidence="3" type="ORF">N8I77_009337</name>
</gene>
<dbReference type="EMBL" id="JAUJFL010000005">
    <property type="protein sequence ID" value="KAK2602832.1"/>
    <property type="molecule type" value="Genomic_DNA"/>
</dbReference>
<dbReference type="Pfam" id="PF00135">
    <property type="entry name" value="COesterase"/>
    <property type="match status" value="1"/>
</dbReference>
<evidence type="ECO:0000259" key="2">
    <source>
        <dbReference type="Pfam" id="PF18922"/>
    </source>
</evidence>
<dbReference type="InterPro" id="IPR002018">
    <property type="entry name" value="CarbesteraseB"/>
</dbReference>
<dbReference type="Proteomes" id="UP001265746">
    <property type="component" value="Unassembled WGS sequence"/>
</dbReference>
<sequence length="885" mass="98376">MPSAGLLPPSRVIRQETTAPTVTLDYCTLTPAASNTTAGLYKYQNIRFAAVPTGDLRFAAPEWPPVETEVNDGSLAESDVDCASTEDCLYMDIYVPANAANKSLPVLVWTYGGGFTGGSKSENTPEGLFDLSSDFIFVSYNYRLGITGLANGPTLLHQGGTSNTGLWDVQHAFEWVNKYISNFGGDPDQITAMGFSAGGSQVLFEMTRFAGHAEQLFEQAYVMSPGFVPGAGHEHAEAFFLNVSSAVGCDGGDLTCLRSVNFTTLQDAADTLVDTYTFQLQPRVDGDFVADTYEAQFYQNRFNFTGPAVITHEQHEANGQAWSGVNTTEDVSTYLRIFFPSITDAQVEEALTLYPEDDYESPGLRFSDMKQHFDLTAHNMAFTHAMSNQTWNGMVQIDQSTHGTDQSYYWYSTWTLSSDSTTTSNSSSASSSGGGFGGSSSVDTATAIKMQKYLLSFVLTGNPNTQWPEDKLEWPLYSEGGNDLVFNTSGLYTQTSDLENAKVAFWNKALCAVGSGATFSSSDENRFAADSVAYSLQRHWQFFHRQRHGGQIAFPIYNPANMESENDNRRGICCSVTVLLDFGTRVHTLQYSDRRPGVGQHVQPGSGITAVPEVSGFKEDVDFPGSFGGNVALLMEEDPMAIANFASVLLHFRSMLGPSWEVVILTRRGWKIPESMILRQLLSDGKIKVRFLPDGVSFPSHPSVSIFLTDTWLWETFEKVNRVLMFQADSIICSNSKASVDDFLEWDFIGAPVLPAYVDSTRPNPRSFNGGLSIRNPRIFAEIARDPSLNFTQDLHSGPYDKLPNNMRFEDHWFMWRIDERPDLNAQIPSPEVAGQFSVETWYFDHPLGYHQPHRWQAERYSEIVEWCPEVGLIYNQEAPDQRWN</sequence>
<protein>
    <recommendedName>
        <fullName evidence="5">Carboxylesterase type B domain-containing protein</fullName>
    </recommendedName>
</protein>
<keyword evidence="4" id="KW-1185">Reference proteome</keyword>
<evidence type="ECO:0000313" key="4">
    <source>
        <dbReference type="Proteomes" id="UP001265746"/>
    </source>
</evidence>
<dbReference type="InterPro" id="IPR050309">
    <property type="entry name" value="Type-B_Carboxylest/Lipase"/>
</dbReference>
<evidence type="ECO:0008006" key="5">
    <source>
        <dbReference type="Google" id="ProtNLM"/>
    </source>
</evidence>
<dbReference type="PANTHER" id="PTHR11559">
    <property type="entry name" value="CARBOXYLESTERASE"/>
    <property type="match status" value="1"/>
</dbReference>
<feature type="domain" description="DUF5672" evidence="2">
    <location>
        <begin position="686"/>
        <end position="851"/>
    </location>
</feature>